<evidence type="ECO:0000313" key="1">
    <source>
        <dbReference type="EMBL" id="MCI70829.1"/>
    </source>
</evidence>
<organism evidence="1 2">
    <name type="scientific">Trifolium medium</name>
    <dbReference type="NCBI Taxonomy" id="97028"/>
    <lineage>
        <taxon>Eukaryota</taxon>
        <taxon>Viridiplantae</taxon>
        <taxon>Streptophyta</taxon>
        <taxon>Embryophyta</taxon>
        <taxon>Tracheophyta</taxon>
        <taxon>Spermatophyta</taxon>
        <taxon>Magnoliopsida</taxon>
        <taxon>eudicotyledons</taxon>
        <taxon>Gunneridae</taxon>
        <taxon>Pentapetalae</taxon>
        <taxon>rosids</taxon>
        <taxon>fabids</taxon>
        <taxon>Fabales</taxon>
        <taxon>Fabaceae</taxon>
        <taxon>Papilionoideae</taxon>
        <taxon>50 kb inversion clade</taxon>
        <taxon>NPAAA clade</taxon>
        <taxon>Hologalegina</taxon>
        <taxon>IRL clade</taxon>
        <taxon>Trifolieae</taxon>
        <taxon>Trifolium</taxon>
    </lineage>
</organism>
<evidence type="ECO:0000313" key="2">
    <source>
        <dbReference type="Proteomes" id="UP000265520"/>
    </source>
</evidence>
<reference evidence="1 2" key="1">
    <citation type="journal article" date="2018" name="Front. Plant Sci.">
        <title>Red Clover (Trifolium pratense) and Zigzag Clover (T. medium) - A Picture of Genomic Similarities and Differences.</title>
        <authorList>
            <person name="Dluhosova J."/>
            <person name="Istvanek J."/>
            <person name="Nedelnik J."/>
            <person name="Repkova J."/>
        </authorList>
    </citation>
    <scope>NUCLEOTIDE SEQUENCE [LARGE SCALE GENOMIC DNA]</scope>
    <source>
        <strain evidence="2">cv. 10/8</strain>
        <tissue evidence="1">Leaf</tissue>
    </source>
</reference>
<comment type="caution">
    <text evidence="1">The sequence shown here is derived from an EMBL/GenBank/DDBJ whole genome shotgun (WGS) entry which is preliminary data.</text>
</comment>
<dbReference type="EMBL" id="LXQA010783701">
    <property type="protein sequence ID" value="MCI70829.1"/>
    <property type="molecule type" value="Genomic_DNA"/>
</dbReference>
<feature type="non-terminal residue" evidence="1">
    <location>
        <position position="22"/>
    </location>
</feature>
<accession>A0A392UBB9</accession>
<proteinExistence type="predicted"/>
<protein>
    <submittedName>
        <fullName evidence="1">Uncharacterized protein</fullName>
    </submittedName>
</protein>
<name>A0A392UBB9_9FABA</name>
<dbReference type="AlphaFoldDB" id="A0A392UBB9"/>
<dbReference type="Proteomes" id="UP000265520">
    <property type="component" value="Unassembled WGS sequence"/>
</dbReference>
<keyword evidence="2" id="KW-1185">Reference proteome</keyword>
<sequence>MPQACVKGDRLAISIPEKAYTV</sequence>